<dbReference type="InterPro" id="IPR019051">
    <property type="entry name" value="Trp_biosyn_TM_oprn/chp"/>
</dbReference>
<keyword evidence="4" id="KW-1185">Reference proteome</keyword>
<feature type="transmembrane region" description="Helical" evidence="2">
    <location>
        <begin position="46"/>
        <end position="66"/>
    </location>
</feature>
<feature type="transmembrane region" description="Helical" evidence="2">
    <location>
        <begin position="122"/>
        <end position="144"/>
    </location>
</feature>
<feature type="compositionally biased region" description="Low complexity" evidence="1">
    <location>
        <begin position="158"/>
        <end position="167"/>
    </location>
</feature>
<organism evidence="3 4">
    <name type="scientific">Actinotalea lenta</name>
    <dbReference type="NCBI Taxonomy" id="3064654"/>
    <lineage>
        <taxon>Bacteria</taxon>
        <taxon>Bacillati</taxon>
        <taxon>Actinomycetota</taxon>
        <taxon>Actinomycetes</taxon>
        <taxon>Micrococcales</taxon>
        <taxon>Cellulomonadaceae</taxon>
        <taxon>Actinotalea</taxon>
    </lineage>
</organism>
<dbReference type="EMBL" id="JAUQYP010000001">
    <property type="protein sequence ID" value="MDO8107573.1"/>
    <property type="molecule type" value="Genomic_DNA"/>
</dbReference>
<dbReference type="Pfam" id="PF09534">
    <property type="entry name" value="Trp_oprn_chp"/>
    <property type="match status" value="1"/>
</dbReference>
<sequence length="191" mass="18404">MSRRTSVLALLAVAVAILATTAPAWMRGRTSSAVEAVVPVVAAGGEAAPGVAAGGLVVVAAALALALARRAGVVVAAVVAGLASVLVVVSAVSAPARAHTVLSSAARAQVGVGRVDGVVVTAWPWVAAALGALGVALAVVVVVVSRRWRGPSARHDSGAVAGSAVAAPPEPGGTVDPGSAWDALSRGEDPT</sequence>
<reference evidence="3 4" key="1">
    <citation type="submission" date="2023-07" db="EMBL/GenBank/DDBJ databases">
        <title>Description of novel actinomycetes strains, isolated from tidal flat sediment.</title>
        <authorList>
            <person name="Lu C."/>
        </authorList>
    </citation>
    <scope>NUCLEOTIDE SEQUENCE [LARGE SCALE GENOMIC DNA]</scope>
    <source>
        <strain evidence="3 4">SYSU T00b441</strain>
    </source>
</reference>
<evidence type="ECO:0000256" key="2">
    <source>
        <dbReference type="SAM" id="Phobius"/>
    </source>
</evidence>
<name>A0ABT9DBL0_9CELL</name>
<keyword evidence="2" id="KW-0472">Membrane</keyword>
<keyword evidence="2" id="KW-0812">Transmembrane</keyword>
<proteinExistence type="predicted"/>
<comment type="caution">
    <text evidence="3">The sequence shown here is derived from an EMBL/GenBank/DDBJ whole genome shotgun (WGS) entry which is preliminary data.</text>
</comment>
<evidence type="ECO:0000256" key="1">
    <source>
        <dbReference type="SAM" id="MobiDB-lite"/>
    </source>
</evidence>
<evidence type="ECO:0000313" key="4">
    <source>
        <dbReference type="Proteomes" id="UP001232536"/>
    </source>
</evidence>
<protein>
    <submittedName>
        <fullName evidence="3">Trp biosynthesis-associated membrane protein</fullName>
    </submittedName>
</protein>
<dbReference type="Proteomes" id="UP001232536">
    <property type="component" value="Unassembled WGS sequence"/>
</dbReference>
<feature type="transmembrane region" description="Helical" evidence="2">
    <location>
        <begin position="73"/>
        <end position="94"/>
    </location>
</feature>
<feature type="region of interest" description="Disordered" evidence="1">
    <location>
        <begin position="152"/>
        <end position="191"/>
    </location>
</feature>
<keyword evidence="2" id="KW-1133">Transmembrane helix</keyword>
<accession>A0ABT9DBL0</accession>
<dbReference type="RefSeq" id="WP_304601192.1">
    <property type="nucleotide sequence ID" value="NZ_JAUQYO010000001.1"/>
</dbReference>
<evidence type="ECO:0000313" key="3">
    <source>
        <dbReference type="EMBL" id="MDO8107573.1"/>
    </source>
</evidence>
<gene>
    <name evidence="3" type="ORF">Q6348_10240</name>
</gene>